<gene>
    <name evidence="5" type="ORF">FNE76_08085</name>
</gene>
<evidence type="ECO:0000313" key="6">
    <source>
        <dbReference type="Proteomes" id="UP000319322"/>
    </source>
</evidence>
<accession>A0A553UFL0</accession>
<dbReference type="Pfam" id="PF01420">
    <property type="entry name" value="Methylase_S"/>
    <property type="match status" value="1"/>
</dbReference>
<dbReference type="InterPro" id="IPR044946">
    <property type="entry name" value="Restrct_endonuc_typeI_TRD_sf"/>
</dbReference>
<dbReference type="InterPro" id="IPR000055">
    <property type="entry name" value="Restrct_endonuc_typeI_TRD"/>
</dbReference>
<evidence type="ECO:0000256" key="1">
    <source>
        <dbReference type="ARBA" id="ARBA00010923"/>
    </source>
</evidence>
<dbReference type="Proteomes" id="UP000319322">
    <property type="component" value="Unassembled WGS sequence"/>
</dbReference>
<dbReference type="Gene3D" id="3.90.220.20">
    <property type="entry name" value="DNA methylase specificity domains"/>
    <property type="match status" value="1"/>
</dbReference>
<evidence type="ECO:0000256" key="2">
    <source>
        <dbReference type="ARBA" id="ARBA00022747"/>
    </source>
</evidence>
<evidence type="ECO:0000313" key="5">
    <source>
        <dbReference type="EMBL" id="TSA78946.1"/>
    </source>
</evidence>
<reference evidence="5" key="2">
    <citation type="submission" date="2019-07" db="EMBL/GenBank/DDBJ databases">
        <authorList>
            <person name="Papic B."/>
        </authorList>
    </citation>
    <scope>NUCLEOTIDE SEQUENCE [LARGE SCALE GENOMIC DNA]</scope>
    <source>
        <strain evidence="5">L8b</strain>
    </source>
</reference>
<dbReference type="EMBL" id="VKGC01000062">
    <property type="protein sequence ID" value="TSA78946.1"/>
    <property type="molecule type" value="Genomic_DNA"/>
</dbReference>
<keyword evidence="5" id="KW-0540">Nuclease</keyword>
<keyword evidence="3" id="KW-0238">DNA-binding</keyword>
<evidence type="ECO:0000256" key="3">
    <source>
        <dbReference type="ARBA" id="ARBA00023125"/>
    </source>
</evidence>
<keyword evidence="6" id="KW-1185">Reference proteome</keyword>
<keyword evidence="5" id="KW-0255">Endonuclease</keyword>
<reference evidence="5" key="1">
    <citation type="submission" date="2019-07" db="EMBL/GenBank/DDBJ databases">
        <title>Helicobacter labacensis sp. nov., Helicobacter mehlei sp. nov. and Helicobacter vulpis sp. nov., isolated from gastric mucosa of red fox (Vulpis vulpis).</title>
        <authorList>
            <person name="Kusar D."/>
            <person name="Gruntar I."/>
            <person name="Pate M."/>
            <person name="Zajc U."/>
            <person name="Ocepek M."/>
        </authorList>
    </citation>
    <scope>NUCLEOTIDE SEQUENCE [LARGE SCALE GENOMIC DNA]</scope>
    <source>
        <strain evidence="5">L8b</strain>
    </source>
</reference>
<dbReference type="AlphaFoldDB" id="A0A553UFL0"/>
<keyword evidence="2" id="KW-0680">Restriction system</keyword>
<evidence type="ECO:0000259" key="4">
    <source>
        <dbReference type="Pfam" id="PF01420"/>
    </source>
</evidence>
<dbReference type="GO" id="GO:0004519">
    <property type="term" value="F:endonuclease activity"/>
    <property type="evidence" value="ECO:0007669"/>
    <property type="project" value="UniProtKB-KW"/>
</dbReference>
<feature type="domain" description="Type I restriction modification DNA specificity" evidence="4">
    <location>
        <begin position="2"/>
        <end position="155"/>
    </location>
</feature>
<organism evidence="5 6">
    <name type="scientific">Helicobacter mehlei</name>
    <dbReference type="NCBI Taxonomy" id="2316080"/>
    <lineage>
        <taxon>Bacteria</taxon>
        <taxon>Pseudomonadati</taxon>
        <taxon>Campylobacterota</taxon>
        <taxon>Epsilonproteobacteria</taxon>
        <taxon>Campylobacterales</taxon>
        <taxon>Helicobacteraceae</taxon>
        <taxon>Helicobacter</taxon>
    </lineage>
</organism>
<comment type="similarity">
    <text evidence="1">Belongs to the type-I restriction system S methylase family.</text>
</comment>
<dbReference type="GO" id="GO:0009307">
    <property type="term" value="P:DNA restriction-modification system"/>
    <property type="evidence" value="ECO:0007669"/>
    <property type="project" value="UniProtKB-KW"/>
</dbReference>
<dbReference type="SUPFAM" id="SSF116734">
    <property type="entry name" value="DNA methylase specificity domain"/>
    <property type="match status" value="1"/>
</dbReference>
<proteinExistence type="inferred from homology"/>
<dbReference type="GO" id="GO:0003677">
    <property type="term" value="F:DNA binding"/>
    <property type="evidence" value="ECO:0007669"/>
    <property type="project" value="UniProtKB-KW"/>
</dbReference>
<comment type="caution">
    <text evidence="5">The sequence shown here is derived from an EMBL/GenBank/DDBJ whole genome shotgun (WGS) entry which is preliminary data.</text>
</comment>
<protein>
    <submittedName>
        <fullName evidence="5">Type II restriction endonuclease subunit M</fullName>
    </submittedName>
</protein>
<keyword evidence="5" id="KW-0378">Hydrolase</keyword>
<name>A0A553UFL0_9HELI</name>
<sequence length="171" mass="20137">MKDIFEVAMSKKIFHANTLNIEENPKEGFYPYVVRSARNNGIRGFIQEQEVYLNPGNTLSFAMDTFSVFYQETPYFTGNKIKVLIPKFGMTRWSALFIAVCCQKAFKTFTWGMNATHQDVENFKIPLPVIQDQITYEYMEHFIKALEKQHIERVKALWDQRLKAYEDTIRV</sequence>